<dbReference type="EMBL" id="CM004392">
    <property type="protein sequence ID" value="OAY46751.1"/>
    <property type="molecule type" value="Genomic_DNA"/>
</dbReference>
<feature type="region of interest" description="Disordered" evidence="1">
    <location>
        <begin position="126"/>
        <end position="146"/>
    </location>
</feature>
<evidence type="ECO:0000256" key="1">
    <source>
        <dbReference type="SAM" id="MobiDB-lite"/>
    </source>
</evidence>
<evidence type="ECO:0000313" key="3">
    <source>
        <dbReference type="Proteomes" id="UP000091857"/>
    </source>
</evidence>
<dbReference type="AlphaFoldDB" id="A0A2C9VPN7"/>
<feature type="compositionally biased region" description="Polar residues" evidence="1">
    <location>
        <begin position="129"/>
        <end position="146"/>
    </location>
</feature>
<dbReference type="OrthoDB" id="1429861at2759"/>
<dbReference type="OMA" id="TRNNICD"/>
<reference evidence="3" key="1">
    <citation type="journal article" date="2016" name="Nat. Biotechnol.">
        <title>Sequencing wild and cultivated cassava and related species reveals extensive interspecific hybridization and genetic diversity.</title>
        <authorList>
            <person name="Bredeson J.V."/>
            <person name="Lyons J.B."/>
            <person name="Prochnik S.E."/>
            <person name="Wu G.A."/>
            <person name="Ha C.M."/>
            <person name="Edsinger-Gonzales E."/>
            <person name="Grimwood J."/>
            <person name="Schmutz J."/>
            <person name="Rabbi I.Y."/>
            <person name="Egesi C."/>
            <person name="Nauluvula P."/>
            <person name="Lebot V."/>
            <person name="Ndunguru J."/>
            <person name="Mkamilo G."/>
            <person name="Bart R.S."/>
            <person name="Setter T.L."/>
            <person name="Gleadow R.M."/>
            <person name="Kulakow P."/>
            <person name="Ferguson M.E."/>
            <person name="Rounsley S."/>
            <person name="Rokhsar D.S."/>
        </authorList>
    </citation>
    <scope>NUCLEOTIDE SEQUENCE [LARGE SCALE GENOMIC DNA]</scope>
    <source>
        <strain evidence="3">cv. AM560-2</strain>
    </source>
</reference>
<comment type="caution">
    <text evidence="2">The sequence shown here is derived from an EMBL/GenBank/DDBJ whole genome shotgun (WGS) entry which is preliminary data.</text>
</comment>
<keyword evidence="3" id="KW-1185">Reference proteome</keyword>
<sequence length="146" mass="16636">MADSDYEYDSYEGYDAGNCYKESNFEATGKVSNYYGGNSKAIGPRQGKQSGNYQWTSRGSIVDKQTGSYMRATVKENHSTGDVFKERSTGRVGYKDETKSTCTFRAGDKHGYSEYQIEERYRRVDYRESNNTSGQKCRSTNAKYLQ</sequence>
<accession>A0A2C9VPN7</accession>
<dbReference type="Gramene" id="Manes.06G024500.1.v8.1">
    <property type="protein sequence ID" value="Manes.06G024500.1.v8.1.CDS"/>
    <property type="gene ID" value="Manes.06G024500.v8.1"/>
</dbReference>
<evidence type="ECO:0000313" key="2">
    <source>
        <dbReference type="EMBL" id="OAY46751.1"/>
    </source>
</evidence>
<name>A0A2C9VPN7_MANES</name>
<proteinExistence type="predicted"/>
<organism evidence="2 3">
    <name type="scientific">Manihot esculenta</name>
    <name type="common">Cassava</name>
    <name type="synonym">Jatropha manihot</name>
    <dbReference type="NCBI Taxonomy" id="3983"/>
    <lineage>
        <taxon>Eukaryota</taxon>
        <taxon>Viridiplantae</taxon>
        <taxon>Streptophyta</taxon>
        <taxon>Embryophyta</taxon>
        <taxon>Tracheophyta</taxon>
        <taxon>Spermatophyta</taxon>
        <taxon>Magnoliopsida</taxon>
        <taxon>eudicotyledons</taxon>
        <taxon>Gunneridae</taxon>
        <taxon>Pentapetalae</taxon>
        <taxon>rosids</taxon>
        <taxon>fabids</taxon>
        <taxon>Malpighiales</taxon>
        <taxon>Euphorbiaceae</taxon>
        <taxon>Crotonoideae</taxon>
        <taxon>Manihoteae</taxon>
        <taxon>Manihot</taxon>
    </lineage>
</organism>
<protein>
    <submittedName>
        <fullName evidence="2">Uncharacterized protein</fullName>
    </submittedName>
</protein>
<dbReference type="Proteomes" id="UP000091857">
    <property type="component" value="Chromosome 6"/>
</dbReference>
<gene>
    <name evidence="2" type="ORF">MANES_06G024500v8</name>
</gene>